<keyword evidence="2" id="KW-1185">Reference proteome</keyword>
<organism evidence="1 2">
    <name type="scientific">Caerostris extrusa</name>
    <name type="common">Bark spider</name>
    <name type="synonym">Caerostris bankana</name>
    <dbReference type="NCBI Taxonomy" id="172846"/>
    <lineage>
        <taxon>Eukaryota</taxon>
        <taxon>Metazoa</taxon>
        <taxon>Ecdysozoa</taxon>
        <taxon>Arthropoda</taxon>
        <taxon>Chelicerata</taxon>
        <taxon>Arachnida</taxon>
        <taxon>Araneae</taxon>
        <taxon>Araneomorphae</taxon>
        <taxon>Entelegynae</taxon>
        <taxon>Araneoidea</taxon>
        <taxon>Araneidae</taxon>
        <taxon>Caerostris</taxon>
    </lineage>
</organism>
<dbReference type="AlphaFoldDB" id="A0AAV4Y2X7"/>
<accession>A0AAV4Y2X7</accession>
<evidence type="ECO:0008006" key="3">
    <source>
        <dbReference type="Google" id="ProtNLM"/>
    </source>
</evidence>
<sequence>MFLIAAIIFYSSDFCYHHLSLLPSSNTASCDIFCCSHLLLPPSSSTAAVTCYHRVTCYLPDVVFLCCRTHDDFERNAFLHL</sequence>
<reference evidence="1 2" key="1">
    <citation type="submission" date="2021-06" db="EMBL/GenBank/DDBJ databases">
        <title>Caerostris extrusa draft genome.</title>
        <authorList>
            <person name="Kono N."/>
            <person name="Arakawa K."/>
        </authorList>
    </citation>
    <scope>NUCLEOTIDE SEQUENCE [LARGE SCALE GENOMIC DNA]</scope>
</reference>
<dbReference type="Proteomes" id="UP001054945">
    <property type="component" value="Unassembled WGS sequence"/>
</dbReference>
<protein>
    <recommendedName>
        <fullName evidence="3">Secreted protein</fullName>
    </recommendedName>
</protein>
<evidence type="ECO:0000313" key="1">
    <source>
        <dbReference type="EMBL" id="GIZ01602.1"/>
    </source>
</evidence>
<name>A0AAV4Y2X7_CAEEX</name>
<proteinExistence type="predicted"/>
<dbReference type="EMBL" id="BPLR01001321">
    <property type="protein sequence ID" value="GIZ01602.1"/>
    <property type="molecule type" value="Genomic_DNA"/>
</dbReference>
<comment type="caution">
    <text evidence="1">The sequence shown here is derived from an EMBL/GenBank/DDBJ whole genome shotgun (WGS) entry which is preliminary data.</text>
</comment>
<evidence type="ECO:0000313" key="2">
    <source>
        <dbReference type="Proteomes" id="UP001054945"/>
    </source>
</evidence>
<gene>
    <name evidence="1" type="ORF">CEXT_197571</name>
</gene>